<evidence type="ECO:0000259" key="1">
    <source>
        <dbReference type="Pfam" id="PF12770"/>
    </source>
</evidence>
<dbReference type="InterPro" id="IPR011990">
    <property type="entry name" value="TPR-like_helical_dom_sf"/>
</dbReference>
<organism evidence="2 3">
    <name type="scientific">Trebonia kvetii</name>
    <dbReference type="NCBI Taxonomy" id="2480626"/>
    <lineage>
        <taxon>Bacteria</taxon>
        <taxon>Bacillati</taxon>
        <taxon>Actinomycetota</taxon>
        <taxon>Actinomycetes</taxon>
        <taxon>Streptosporangiales</taxon>
        <taxon>Treboniaceae</taxon>
        <taxon>Trebonia</taxon>
    </lineage>
</organism>
<name>A0A6P2C496_9ACTN</name>
<feature type="domain" description="CHAT" evidence="1">
    <location>
        <begin position="630"/>
        <end position="854"/>
    </location>
</feature>
<dbReference type="OrthoDB" id="9761935at2"/>
<comment type="caution">
    <text evidence="2">The sequence shown here is derived from an EMBL/GenBank/DDBJ whole genome shotgun (WGS) entry which is preliminary data.</text>
</comment>
<dbReference type="AlphaFoldDB" id="A0A6P2C496"/>
<sequence>MPPAERPSVRSRRSLDRAESLALEARVRGIREGNIGHPAAGARYARAGLRHLGWREDGEQPDAQQVHEAHHALAARLLAILALWESEQGRTEYGLCLLDRAHGLAAPENHGLLFLQRGRIFTLTGRGGEALRMLDSAVARLEGDPAETANLIAALLNRSFAHLNAGDVRRARADLLWCQRVAAAEGHDRMTTKALHNLGYCDLLAGDIPAALQLFNAAADGYRRCAPGILPILAMDKARALLAAGLAGDAASELDDAMTSFRRQRLDHDLADAELARSEAALGAGEADAARRWATTAERRFRRHGNDAYACLAALTRLRARSVAVGRRAAAAAEAIRLAERLRGCGLANDAEMAELLAARNLLVAGRLDEASRLIAAVRRRRPAAPLAVSLMRRLARAELAERQRRSGAALAELRAGLAMVQTRRGRLGSLDLQTGTGALGAELAAAGLRVALDRNSAPLVFAWLERSRAQAFRVRPVRPPADPQTAAALAELRLLGRLTREAELRGKRDPRQMARQAELQREIRERDWQASGGGMATAQASLSEVSGALAGSGQCLVSILVRRGQILAVLVRPGSVRLARLGNFDAAAEAARRLNADLDTLAGRLMPARLEAVIRESIGRQTAVLTAEIIEPLGSWLGDDGVVLVPAGALASIPWSVLPSLRGRPVTVSPSASAWLAAWLSGTAAARPPRVAPPLLVAGPDLDHAAREVTDIARCYAGCQPLLAERATVGAALHALDGAPLAHLAAHGHHERENFLFSRLDLADGPLMAYDIQQLAAAPRHVVLSSCDVGRTVIRPGEEILGFTAALLYSGTASVISSVTRVADASAVNLMIAYHRLLAAGARPAEALAEAALVEKFSPFVCFGGG</sequence>
<dbReference type="Gene3D" id="1.25.40.10">
    <property type="entry name" value="Tetratricopeptide repeat domain"/>
    <property type="match status" value="1"/>
</dbReference>
<dbReference type="Proteomes" id="UP000460272">
    <property type="component" value="Unassembled WGS sequence"/>
</dbReference>
<accession>A0A6P2C496</accession>
<dbReference type="SUPFAM" id="SSF48452">
    <property type="entry name" value="TPR-like"/>
    <property type="match status" value="1"/>
</dbReference>
<gene>
    <name evidence="2" type="ORF">EAS64_10325</name>
</gene>
<dbReference type="Pfam" id="PF12770">
    <property type="entry name" value="CHAT"/>
    <property type="match status" value="1"/>
</dbReference>
<dbReference type="EMBL" id="RPFW01000002">
    <property type="protein sequence ID" value="TVZ05011.1"/>
    <property type="molecule type" value="Genomic_DNA"/>
</dbReference>
<proteinExistence type="predicted"/>
<keyword evidence="3" id="KW-1185">Reference proteome</keyword>
<dbReference type="InterPro" id="IPR024983">
    <property type="entry name" value="CHAT_dom"/>
</dbReference>
<protein>
    <submittedName>
        <fullName evidence="2">CHAT domain-containing protein</fullName>
    </submittedName>
</protein>
<evidence type="ECO:0000313" key="2">
    <source>
        <dbReference type="EMBL" id="TVZ05011.1"/>
    </source>
</evidence>
<reference evidence="2 3" key="1">
    <citation type="submission" date="2018-11" db="EMBL/GenBank/DDBJ databases">
        <title>Trebonia kvetii gen.nov., sp.nov., a novel acidophilic actinobacterium, and proposal of the new actinobacterial family Treboniaceae fam. nov.</title>
        <authorList>
            <person name="Rapoport D."/>
            <person name="Sagova-Mareckova M."/>
            <person name="Sedlacek I."/>
            <person name="Provaznik J."/>
            <person name="Kralova S."/>
            <person name="Pavlinic D."/>
            <person name="Benes V."/>
            <person name="Kopecky J."/>
        </authorList>
    </citation>
    <scope>NUCLEOTIDE SEQUENCE [LARGE SCALE GENOMIC DNA]</scope>
    <source>
        <strain evidence="2 3">15Tr583</strain>
    </source>
</reference>
<evidence type="ECO:0000313" key="3">
    <source>
        <dbReference type="Proteomes" id="UP000460272"/>
    </source>
</evidence>